<evidence type="ECO:0000256" key="9">
    <source>
        <dbReference type="ARBA" id="ARBA00022801"/>
    </source>
</evidence>
<dbReference type="GO" id="GO:0006508">
    <property type="term" value="P:proteolysis"/>
    <property type="evidence" value="ECO:0007669"/>
    <property type="project" value="UniProtKB-KW"/>
</dbReference>
<dbReference type="SUPFAM" id="SSF55486">
    <property type="entry name" value="Metalloproteases ('zincins'), catalytic domain"/>
    <property type="match status" value="1"/>
</dbReference>
<dbReference type="InterPro" id="IPR014782">
    <property type="entry name" value="Peptidase_M1_dom"/>
</dbReference>
<comment type="cofactor">
    <cofactor evidence="2">
        <name>Zn(2+)</name>
        <dbReference type="ChEBI" id="CHEBI:29105"/>
    </cofactor>
</comment>
<dbReference type="InterPro" id="IPR027268">
    <property type="entry name" value="Peptidase_M4/M1_CTD_sf"/>
</dbReference>
<dbReference type="Gene3D" id="2.60.40.1730">
    <property type="entry name" value="tricorn interacting facor f3 domain"/>
    <property type="match status" value="1"/>
</dbReference>
<evidence type="ECO:0000256" key="1">
    <source>
        <dbReference type="ARBA" id="ARBA00000098"/>
    </source>
</evidence>
<dbReference type="GO" id="GO:0070006">
    <property type="term" value="F:metalloaminopeptidase activity"/>
    <property type="evidence" value="ECO:0007669"/>
    <property type="project" value="TreeGrafter"/>
</dbReference>
<evidence type="ECO:0000256" key="5">
    <source>
        <dbReference type="ARBA" id="ARBA00015611"/>
    </source>
</evidence>
<protein>
    <recommendedName>
        <fullName evidence="5">Aminopeptidase N</fullName>
        <ecNumber evidence="4">3.4.11.2</ecNumber>
    </recommendedName>
    <alternativeName>
        <fullName evidence="12">Alanine aminopeptidase</fullName>
    </alternativeName>
    <alternativeName>
        <fullName evidence="13">Lysyl aminopeptidase</fullName>
    </alternativeName>
</protein>
<dbReference type="PANTHER" id="PTHR11533:SF174">
    <property type="entry name" value="PUROMYCIN-SENSITIVE AMINOPEPTIDASE-RELATED"/>
    <property type="match status" value="1"/>
</dbReference>
<dbReference type="RefSeq" id="WP_156231505.1">
    <property type="nucleotide sequence ID" value="NZ_CP046455.1"/>
</dbReference>
<dbReference type="InterPro" id="IPR042097">
    <property type="entry name" value="Aminopeptidase_N-like_N_sf"/>
</dbReference>
<keyword evidence="8" id="KW-0479">Metal-binding</keyword>
<dbReference type="GO" id="GO:0005737">
    <property type="term" value="C:cytoplasm"/>
    <property type="evidence" value="ECO:0007669"/>
    <property type="project" value="TreeGrafter"/>
</dbReference>
<sequence>MTSINLTRAEAEARSTLLSVDHYEITLDLNQGESDFGSTTVVSFQVKEAGDTFIDLRAKRIDGVRLDGRDIRQSAVPLDSQGYDDTHGIALQGLTPGRHTLEVVATCPYSRTGEGLHRFVDPADNEVYLYSQFETADAKRVFACFDQPDLKATYGLKVHTPRDWKVISNAPQQTHFSEEHATHTSRVDTPISTYLVAVCAGRYTEVHDTWRGKLTHHAETPVDQPHELEVPLGLYVRRSLAKHLDAQRLFTETKQGFDFFHANFGMAYPFGKYDQVFCPEYNMGAMENAGCVTIRDEYVFSSKATHYKYERRAETILHELAHMWFGDLVTMEWWDDLWLNESFATWSAAISQAEATEYDTAWVTFANVEKSWAYQQDQLPSTHPISADAHDIETVEQNFDGITYAKGASVLKQLQAYVGREEFLAGVRRHFATHAWGNATFDDLLGALESTSGRDLGDWADQWLRSTGINRLSPDFEVEGGKYTRFSITQSGAEPGAGELRTHRIAVGLYSLIDGRVSRTKRVELDIEGASTAVPELVGIEAADLVLVNDDDLTYCLMELDNESRNFVVENIARVEDPMARTLCWSAAWEATRGGHMKARDFISLVARGAHAETEHAVLERILNQAAQAWKSYADPDWAEGNGREILNQALLEGARGEDSERALIFTQALAKMTLTEDSLGFFREILADGNSNLTVDADLRWWALTALIAHDEIEDPAKAIATERSRDRSASGEQAALRAEAAINTPENKAKIFAELVNLDHELSNLAVRHKLEGLNFTGSAPHLEQFNESVFELAPAIWEKWSSELALTTLSGIYPSWDITPRSLDSAERFLSGQHPAGLLRLMAEERARVERALNNRVVDAA</sequence>
<keyword evidence="6 17" id="KW-0031">Aminopeptidase</keyword>
<dbReference type="Pfam" id="PF11838">
    <property type="entry name" value="ERAP1_C"/>
    <property type="match status" value="1"/>
</dbReference>
<keyword evidence="7" id="KW-0645">Protease</keyword>
<dbReference type="Pfam" id="PF17900">
    <property type="entry name" value="Peptidase_M1_N"/>
    <property type="match status" value="1"/>
</dbReference>
<dbReference type="FunFam" id="2.60.40.1730:FF:000010">
    <property type="entry name" value="Putative aminopeptidase N"/>
    <property type="match status" value="1"/>
</dbReference>
<evidence type="ECO:0000259" key="15">
    <source>
        <dbReference type="Pfam" id="PF11838"/>
    </source>
</evidence>
<dbReference type="AlphaFoldDB" id="A0A6B8W9Z0"/>
<comment type="catalytic activity">
    <reaction evidence="1">
        <text>Release of an N-terminal amino acid, Xaa-|-Yaa- from a peptide, amide or arylamide. Xaa is preferably Ala, but may be most amino acids including Pro (slow action). When a terminal hydrophobic residue is followed by a prolyl residue, the two may be released as an intact Xaa-Pro dipeptide.</text>
        <dbReference type="EC" id="3.4.11.2"/>
    </reaction>
</comment>
<evidence type="ECO:0000256" key="11">
    <source>
        <dbReference type="ARBA" id="ARBA00023049"/>
    </source>
</evidence>
<proteinExistence type="inferred from homology"/>
<feature type="domain" description="Peptidase M1 membrane alanine aminopeptidase" evidence="14">
    <location>
        <begin position="252"/>
        <end position="463"/>
    </location>
</feature>
<dbReference type="Gene3D" id="1.10.390.10">
    <property type="entry name" value="Neutral Protease Domain 2"/>
    <property type="match status" value="1"/>
</dbReference>
<comment type="similarity">
    <text evidence="3">Belongs to the peptidase M1 family.</text>
</comment>
<dbReference type="PANTHER" id="PTHR11533">
    <property type="entry name" value="PROTEASE M1 ZINC METALLOPROTEASE"/>
    <property type="match status" value="1"/>
</dbReference>
<dbReference type="FunFam" id="1.10.390.10:FF:000004">
    <property type="entry name" value="Aminopeptidase N"/>
    <property type="match status" value="1"/>
</dbReference>
<evidence type="ECO:0000256" key="3">
    <source>
        <dbReference type="ARBA" id="ARBA00010136"/>
    </source>
</evidence>
<dbReference type="GO" id="GO:0042277">
    <property type="term" value="F:peptide binding"/>
    <property type="evidence" value="ECO:0007669"/>
    <property type="project" value="TreeGrafter"/>
</dbReference>
<evidence type="ECO:0000259" key="14">
    <source>
        <dbReference type="Pfam" id="PF01433"/>
    </source>
</evidence>
<reference evidence="17 18" key="1">
    <citation type="submission" date="2019-11" db="EMBL/GenBank/DDBJ databases">
        <title>Complete genome sequence of Corynebacterium kalinowskii 1959, a novel Corynebacterium species isolated from soil of a small paddock in Vilsendorf, Germany.</title>
        <authorList>
            <person name="Schaffert L."/>
            <person name="Ruwe M."/>
            <person name="Milse J."/>
            <person name="Hanuschka K."/>
            <person name="Ortseifen V."/>
            <person name="Droste J."/>
            <person name="Brandt D."/>
            <person name="Schlueter L."/>
            <person name="Kutter Y."/>
            <person name="Vinke S."/>
            <person name="Viehoefer P."/>
            <person name="Jacob L."/>
            <person name="Luebke N.-C."/>
            <person name="Schulte-Berndt E."/>
            <person name="Hain C."/>
            <person name="Linder M."/>
            <person name="Schmidt P."/>
            <person name="Wollenschlaeger L."/>
            <person name="Luttermann T."/>
            <person name="Thieme E."/>
            <person name="Hassa J."/>
            <person name="Haak M."/>
            <person name="Wittchen M."/>
            <person name="Mentz A."/>
            <person name="Persicke M."/>
            <person name="Busche T."/>
            <person name="Ruckert C."/>
        </authorList>
    </citation>
    <scope>NUCLEOTIDE SEQUENCE [LARGE SCALE GENOMIC DNA]</scope>
    <source>
        <strain evidence="17 18">2039</strain>
    </source>
</reference>
<name>A0A6B8W9Z0_9CORY</name>
<dbReference type="GO" id="GO:0016020">
    <property type="term" value="C:membrane"/>
    <property type="evidence" value="ECO:0007669"/>
    <property type="project" value="TreeGrafter"/>
</dbReference>
<evidence type="ECO:0000259" key="16">
    <source>
        <dbReference type="Pfam" id="PF17900"/>
    </source>
</evidence>
<keyword evidence="10" id="KW-0862">Zinc</keyword>
<dbReference type="SUPFAM" id="SSF63737">
    <property type="entry name" value="Leukotriene A4 hydrolase N-terminal domain"/>
    <property type="match status" value="1"/>
</dbReference>
<dbReference type="InterPro" id="IPR001930">
    <property type="entry name" value="Peptidase_M1"/>
</dbReference>
<dbReference type="EMBL" id="CP046455">
    <property type="protein sequence ID" value="QGU08085.1"/>
    <property type="molecule type" value="Genomic_DNA"/>
</dbReference>
<evidence type="ECO:0000313" key="17">
    <source>
        <dbReference type="EMBL" id="QGU08085.1"/>
    </source>
</evidence>
<dbReference type="PRINTS" id="PR00756">
    <property type="entry name" value="ALADIPTASE"/>
</dbReference>
<evidence type="ECO:0000256" key="10">
    <source>
        <dbReference type="ARBA" id="ARBA00022833"/>
    </source>
</evidence>
<feature type="domain" description="ERAP1-like C-terminal" evidence="15">
    <location>
        <begin position="545"/>
        <end position="854"/>
    </location>
</feature>
<dbReference type="GO" id="GO:0008270">
    <property type="term" value="F:zinc ion binding"/>
    <property type="evidence" value="ECO:0007669"/>
    <property type="project" value="InterPro"/>
</dbReference>
<dbReference type="Pfam" id="PF01433">
    <property type="entry name" value="Peptidase_M1"/>
    <property type="match status" value="1"/>
</dbReference>
<evidence type="ECO:0000313" key="18">
    <source>
        <dbReference type="Proteomes" id="UP000424462"/>
    </source>
</evidence>
<keyword evidence="11" id="KW-0482">Metalloprotease</keyword>
<evidence type="ECO:0000256" key="4">
    <source>
        <dbReference type="ARBA" id="ARBA00012564"/>
    </source>
</evidence>
<evidence type="ECO:0000256" key="7">
    <source>
        <dbReference type="ARBA" id="ARBA00022670"/>
    </source>
</evidence>
<dbReference type="GO" id="GO:0005615">
    <property type="term" value="C:extracellular space"/>
    <property type="evidence" value="ECO:0007669"/>
    <property type="project" value="TreeGrafter"/>
</dbReference>
<dbReference type="NCBIfam" id="TIGR02412">
    <property type="entry name" value="pepN_strep_liv"/>
    <property type="match status" value="1"/>
</dbReference>
<dbReference type="KEGG" id="cok:COCCU_10840"/>
<dbReference type="InterPro" id="IPR045357">
    <property type="entry name" value="Aminopeptidase_N-like_N"/>
</dbReference>
<evidence type="ECO:0000256" key="13">
    <source>
        <dbReference type="ARBA" id="ARBA00031533"/>
    </source>
</evidence>
<dbReference type="Proteomes" id="UP000424462">
    <property type="component" value="Chromosome"/>
</dbReference>
<evidence type="ECO:0000256" key="12">
    <source>
        <dbReference type="ARBA" id="ARBA00029811"/>
    </source>
</evidence>
<dbReference type="GO" id="GO:0043171">
    <property type="term" value="P:peptide catabolic process"/>
    <property type="evidence" value="ECO:0007669"/>
    <property type="project" value="TreeGrafter"/>
</dbReference>
<evidence type="ECO:0000256" key="6">
    <source>
        <dbReference type="ARBA" id="ARBA00022438"/>
    </source>
</evidence>
<dbReference type="InterPro" id="IPR024571">
    <property type="entry name" value="ERAP1-like_C_dom"/>
</dbReference>
<organism evidence="17 18">
    <name type="scientific">Corynebacterium occultum</name>
    <dbReference type="NCBI Taxonomy" id="2675219"/>
    <lineage>
        <taxon>Bacteria</taxon>
        <taxon>Bacillati</taxon>
        <taxon>Actinomycetota</taxon>
        <taxon>Actinomycetes</taxon>
        <taxon>Mycobacteriales</taxon>
        <taxon>Corynebacteriaceae</taxon>
        <taxon>Corynebacterium</taxon>
    </lineage>
</organism>
<keyword evidence="18" id="KW-1185">Reference proteome</keyword>
<keyword evidence="9 17" id="KW-0378">Hydrolase</keyword>
<gene>
    <name evidence="17" type="primary">pepN2</name>
    <name evidence="17" type="ORF">COCCU_10840</name>
</gene>
<accession>A0A6B8W9Z0</accession>
<dbReference type="InterPro" id="IPR012778">
    <property type="entry name" value="Pept_M1_aminopeptidase"/>
</dbReference>
<evidence type="ECO:0000256" key="8">
    <source>
        <dbReference type="ARBA" id="ARBA00022723"/>
    </source>
</evidence>
<dbReference type="EC" id="3.4.11.2" evidence="4"/>
<feature type="domain" description="Aminopeptidase N-like N-terminal" evidence="16">
    <location>
        <begin position="21"/>
        <end position="195"/>
    </location>
</feature>
<dbReference type="CDD" id="cd09602">
    <property type="entry name" value="M1_APN"/>
    <property type="match status" value="1"/>
</dbReference>
<evidence type="ECO:0000256" key="2">
    <source>
        <dbReference type="ARBA" id="ARBA00001947"/>
    </source>
</evidence>
<dbReference type="GO" id="GO:0016285">
    <property type="term" value="F:alanyl aminopeptidase activity"/>
    <property type="evidence" value="ECO:0007669"/>
    <property type="project" value="UniProtKB-EC"/>
</dbReference>
<dbReference type="InterPro" id="IPR050344">
    <property type="entry name" value="Peptidase_M1_aminopeptidases"/>
</dbReference>